<dbReference type="InterPro" id="IPR010343">
    <property type="entry name" value="ArAE_1"/>
</dbReference>
<keyword evidence="4 7" id="KW-1133">Transmembrane helix</keyword>
<proteinExistence type="predicted"/>
<sequence length="348" mass="39363">MVTLGPRVLKTGLAVTLALYISIWLGLEPPLFAGIAATFTIQPSIYRSWKQVLEQVQANTVGALIAIGSIYVFGNSPIVIGLVMVLVILVCLKIRMADAISLTLVTVLVMMSAPDLEGVEAAAHKFLIVLVGMGSAFLVNIVISPPNYKKNFADQANSTFNTLSLLLRTAISNELTERSFQNDWKELKKGIEKLESLYEILDEEREKISKLKRLDVREIIVFKQMLDCLRRGTHLLAIVEEHFFQSQPDGIERQLFDRHLEYLIMYHEMILLKIEGKAKQTDSEGSNKALEDTNRLLERVLEGSHHQEQEKHRLIVVGSSIYDYAFQLHRLDELAGHYLKKKKHVAKN</sequence>
<comment type="caution">
    <text evidence="8">The sequence shown here is derived from an EMBL/GenBank/DDBJ whole genome shotgun (WGS) entry which is preliminary data.</text>
</comment>
<keyword evidence="3 7" id="KW-0812">Transmembrane</keyword>
<keyword evidence="5 7" id="KW-0472">Membrane</keyword>
<keyword evidence="2" id="KW-1003">Cell membrane</keyword>
<dbReference type="GO" id="GO:0005886">
    <property type="term" value="C:plasma membrane"/>
    <property type="evidence" value="ECO:0007669"/>
    <property type="project" value="UniProtKB-SubCell"/>
</dbReference>
<dbReference type="Pfam" id="PF06081">
    <property type="entry name" value="ArAE_1"/>
    <property type="match status" value="1"/>
</dbReference>
<evidence type="ECO:0000256" key="4">
    <source>
        <dbReference type="ARBA" id="ARBA00022989"/>
    </source>
</evidence>
<dbReference type="Proteomes" id="UP000265816">
    <property type="component" value="Unassembled WGS sequence"/>
</dbReference>
<comment type="subcellular location">
    <subcellularLocation>
        <location evidence="1">Cell membrane</location>
        <topology evidence="1">Multi-pass membrane protein</topology>
    </subcellularLocation>
</comment>
<evidence type="ECO:0000256" key="3">
    <source>
        <dbReference type="ARBA" id="ARBA00022692"/>
    </source>
</evidence>
<evidence type="ECO:0000313" key="9">
    <source>
        <dbReference type="Proteomes" id="UP000265816"/>
    </source>
</evidence>
<feature type="transmembrane region" description="Helical" evidence="7">
    <location>
        <begin position="99"/>
        <end position="116"/>
    </location>
</feature>
<name>A0A398AV21_9BACI</name>
<dbReference type="InterPro" id="IPR052984">
    <property type="entry name" value="UPF0421"/>
</dbReference>
<organism evidence="8 9">
    <name type="scientific">Mesobacillus zeae</name>
    <dbReference type="NCBI Taxonomy" id="1917180"/>
    <lineage>
        <taxon>Bacteria</taxon>
        <taxon>Bacillati</taxon>
        <taxon>Bacillota</taxon>
        <taxon>Bacilli</taxon>
        <taxon>Bacillales</taxon>
        <taxon>Bacillaceae</taxon>
        <taxon>Mesobacillus</taxon>
    </lineage>
</organism>
<dbReference type="RefSeq" id="WP_119114886.1">
    <property type="nucleotide sequence ID" value="NZ_CBCSEO010000036.1"/>
</dbReference>
<feature type="transmembrane region" description="Helical" evidence="7">
    <location>
        <begin position="122"/>
        <end position="143"/>
    </location>
</feature>
<evidence type="ECO:0000313" key="8">
    <source>
        <dbReference type="EMBL" id="RID81537.1"/>
    </source>
</evidence>
<evidence type="ECO:0000256" key="7">
    <source>
        <dbReference type="SAM" id="Phobius"/>
    </source>
</evidence>
<reference evidence="8 9" key="1">
    <citation type="submission" date="2018-08" db="EMBL/GenBank/DDBJ databases">
        <title>Bacillus jemisoniae sp. nov., Bacillus chryseoplanitiae sp. nov., Bacillus resnikiae sp. nov., and Bacillus frankliniae sp. nov., isolated from Viking spacecraft and associated surfaces.</title>
        <authorList>
            <person name="Seuylemezian A."/>
            <person name="Vaishampayan P."/>
        </authorList>
    </citation>
    <scope>NUCLEOTIDE SEQUENCE [LARGE SCALE GENOMIC DNA]</scope>
    <source>
        <strain evidence="8 9">JJ-247</strain>
    </source>
</reference>
<accession>A0A398AV21</accession>
<keyword evidence="6" id="KW-0175">Coiled coil</keyword>
<evidence type="ECO:0000256" key="2">
    <source>
        <dbReference type="ARBA" id="ARBA00022475"/>
    </source>
</evidence>
<feature type="transmembrane region" description="Helical" evidence="7">
    <location>
        <begin position="61"/>
        <end position="92"/>
    </location>
</feature>
<evidence type="ECO:0000256" key="6">
    <source>
        <dbReference type="SAM" id="Coils"/>
    </source>
</evidence>
<feature type="coiled-coil region" evidence="6">
    <location>
        <begin position="184"/>
        <end position="214"/>
    </location>
</feature>
<dbReference type="AlphaFoldDB" id="A0A398AV21"/>
<feature type="transmembrane region" description="Helical" evidence="7">
    <location>
        <begin position="12"/>
        <end position="41"/>
    </location>
</feature>
<dbReference type="EMBL" id="QWVT01000058">
    <property type="protein sequence ID" value="RID81537.1"/>
    <property type="molecule type" value="Genomic_DNA"/>
</dbReference>
<dbReference type="OrthoDB" id="1653617at2"/>
<dbReference type="PANTHER" id="PTHR40064:SF1">
    <property type="entry name" value="MEMBRANE PROTEIN"/>
    <property type="match status" value="1"/>
</dbReference>
<dbReference type="PANTHER" id="PTHR40064">
    <property type="entry name" value="MEMBRANE PROTEIN-RELATED"/>
    <property type="match status" value="1"/>
</dbReference>
<evidence type="ECO:0000256" key="5">
    <source>
        <dbReference type="ARBA" id="ARBA00023136"/>
    </source>
</evidence>
<gene>
    <name evidence="8" type="ORF">D1970_21460</name>
</gene>
<protein>
    <submittedName>
        <fullName evidence="8">Aromatic acid exporter family protein</fullName>
    </submittedName>
</protein>
<evidence type="ECO:0000256" key="1">
    <source>
        <dbReference type="ARBA" id="ARBA00004651"/>
    </source>
</evidence>
<keyword evidence="9" id="KW-1185">Reference proteome</keyword>